<name>A0A2V5JN91_9MICC</name>
<evidence type="ECO:0000313" key="1">
    <source>
        <dbReference type="EMBL" id="PYI39796.1"/>
    </source>
</evidence>
<accession>A0A2V5JN91</accession>
<gene>
    <name evidence="1" type="ORF">CVS30_03815</name>
</gene>
<evidence type="ECO:0000313" key="2">
    <source>
        <dbReference type="Proteomes" id="UP000247980"/>
    </source>
</evidence>
<sequence length="101" mass="11084">MTMAYGTVRWFNPDGESFLWDVDALPTTAEHPNVVMPNVYWDKDTGLLMHVAAASVLHMATDGKLYRSTSGGSPNDNARGVMCIGPYPCTKPHPHPRPGQE</sequence>
<dbReference type="Proteomes" id="UP000247980">
    <property type="component" value="Unassembled WGS sequence"/>
</dbReference>
<reference evidence="1 2" key="1">
    <citation type="submission" date="2018-05" db="EMBL/GenBank/DDBJ databases">
        <title>Genetic diversity of glacier-inhabiting Cryobacterium bacteria in China and description of Cryobacterium mengkeensis sp. nov. and Arthrobacter glacialis sp. nov.</title>
        <authorList>
            <person name="Liu Q."/>
            <person name="Xin Y.-H."/>
        </authorList>
    </citation>
    <scope>NUCLEOTIDE SEQUENCE [LARGE SCALE GENOMIC DNA]</scope>
    <source>
        <strain evidence="1 2">B7</strain>
    </source>
</reference>
<keyword evidence="2" id="KW-1185">Reference proteome</keyword>
<organism evidence="1 2">
    <name type="scientific">Arthrobacter psychrolactophilus</name>
    <dbReference type="NCBI Taxonomy" id="92442"/>
    <lineage>
        <taxon>Bacteria</taxon>
        <taxon>Bacillati</taxon>
        <taxon>Actinomycetota</taxon>
        <taxon>Actinomycetes</taxon>
        <taxon>Micrococcales</taxon>
        <taxon>Micrococcaceae</taxon>
        <taxon>Arthrobacter</taxon>
    </lineage>
</organism>
<protein>
    <submittedName>
        <fullName evidence="1">Uncharacterized protein</fullName>
    </submittedName>
</protein>
<proteinExistence type="predicted"/>
<dbReference type="EMBL" id="QJVC01000002">
    <property type="protein sequence ID" value="PYI39796.1"/>
    <property type="molecule type" value="Genomic_DNA"/>
</dbReference>
<dbReference type="AlphaFoldDB" id="A0A2V5JN91"/>
<comment type="caution">
    <text evidence="1">The sequence shown here is derived from an EMBL/GenBank/DDBJ whole genome shotgun (WGS) entry which is preliminary data.</text>
</comment>